<dbReference type="SUPFAM" id="SSF46689">
    <property type="entry name" value="Homeodomain-like"/>
    <property type="match status" value="1"/>
</dbReference>
<protein>
    <submittedName>
        <fullName evidence="4">TetR/AcrR family transcriptional regulator</fullName>
    </submittedName>
</protein>
<dbReference type="InterPro" id="IPR036271">
    <property type="entry name" value="Tet_transcr_reg_TetR-rel_C_sf"/>
</dbReference>
<evidence type="ECO:0000313" key="5">
    <source>
        <dbReference type="Proteomes" id="UP001206312"/>
    </source>
</evidence>
<dbReference type="PROSITE" id="PS50977">
    <property type="entry name" value="HTH_TETR_2"/>
    <property type="match status" value="1"/>
</dbReference>
<dbReference type="InterPro" id="IPR001647">
    <property type="entry name" value="HTH_TetR"/>
</dbReference>
<evidence type="ECO:0000259" key="3">
    <source>
        <dbReference type="PROSITE" id="PS50977"/>
    </source>
</evidence>
<reference evidence="4 5" key="1">
    <citation type="submission" date="2022-06" db="EMBL/GenBank/DDBJ databases">
        <authorList>
            <person name="Xuan X."/>
        </authorList>
    </citation>
    <scope>NUCLEOTIDE SEQUENCE [LARGE SCALE GENOMIC DNA]</scope>
    <source>
        <strain evidence="4 5">2V75</strain>
    </source>
</reference>
<evidence type="ECO:0000256" key="1">
    <source>
        <dbReference type="ARBA" id="ARBA00023125"/>
    </source>
</evidence>
<dbReference type="RefSeq" id="WP_252741402.1">
    <property type="nucleotide sequence ID" value="NZ_JAMXIB010000006.1"/>
</dbReference>
<dbReference type="Pfam" id="PF00440">
    <property type="entry name" value="TetR_N"/>
    <property type="match status" value="1"/>
</dbReference>
<dbReference type="SUPFAM" id="SSF48498">
    <property type="entry name" value="Tetracyclin repressor-like, C-terminal domain"/>
    <property type="match status" value="1"/>
</dbReference>
<gene>
    <name evidence="4" type="ORF">NG653_09185</name>
</gene>
<keyword evidence="5" id="KW-1185">Reference proteome</keyword>
<evidence type="ECO:0000256" key="2">
    <source>
        <dbReference type="PROSITE-ProRule" id="PRU00335"/>
    </source>
</evidence>
<keyword evidence="1 2" id="KW-0238">DNA-binding</keyword>
<name>A0ABT1AYB4_9FLAO</name>
<dbReference type="Proteomes" id="UP001206312">
    <property type="component" value="Unassembled WGS sequence"/>
</dbReference>
<dbReference type="InterPro" id="IPR009057">
    <property type="entry name" value="Homeodomain-like_sf"/>
</dbReference>
<dbReference type="EMBL" id="JAMXIB010000006">
    <property type="protein sequence ID" value="MCO5725026.1"/>
    <property type="molecule type" value="Genomic_DNA"/>
</dbReference>
<feature type="DNA-binding region" description="H-T-H motif" evidence="2">
    <location>
        <begin position="27"/>
        <end position="46"/>
    </location>
</feature>
<dbReference type="PRINTS" id="PR00455">
    <property type="entry name" value="HTHTETR"/>
</dbReference>
<dbReference type="Gene3D" id="1.10.357.10">
    <property type="entry name" value="Tetracycline Repressor, domain 2"/>
    <property type="match status" value="1"/>
</dbReference>
<organism evidence="4 5">
    <name type="scientific">Robiginitalea marina</name>
    <dbReference type="NCBI Taxonomy" id="2954105"/>
    <lineage>
        <taxon>Bacteria</taxon>
        <taxon>Pseudomonadati</taxon>
        <taxon>Bacteroidota</taxon>
        <taxon>Flavobacteriia</taxon>
        <taxon>Flavobacteriales</taxon>
        <taxon>Flavobacteriaceae</taxon>
        <taxon>Robiginitalea</taxon>
    </lineage>
</organism>
<proteinExistence type="predicted"/>
<comment type="caution">
    <text evidence="4">The sequence shown here is derived from an EMBL/GenBank/DDBJ whole genome shotgun (WGS) entry which is preliminary data.</text>
</comment>
<dbReference type="PANTHER" id="PTHR30328:SF54">
    <property type="entry name" value="HTH-TYPE TRANSCRIPTIONAL REPRESSOR SCO4008"/>
    <property type="match status" value="1"/>
</dbReference>
<feature type="domain" description="HTH tetR-type" evidence="3">
    <location>
        <begin position="4"/>
        <end position="64"/>
    </location>
</feature>
<evidence type="ECO:0000313" key="4">
    <source>
        <dbReference type="EMBL" id="MCO5725026.1"/>
    </source>
</evidence>
<dbReference type="PANTHER" id="PTHR30328">
    <property type="entry name" value="TRANSCRIPTIONAL REPRESSOR"/>
    <property type="match status" value="1"/>
</dbReference>
<dbReference type="InterPro" id="IPR050109">
    <property type="entry name" value="HTH-type_TetR-like_transc_reg"/>
</dbReference>
<accession>A0ABT1AYB4</accession>
<sequence length="200" mass="22863">MKDKDTEKRILQAAISVFQKKGMAGARMQEIADEANINKAMLHYYFRSKQQLFEAVFMGAFAKLAPQLNLIFASEEPLFEKIEAFVSGYIDFIIENPFLPSFIIQELNNNPEFVNTFLSHQGRPNPVPFLKQIEGEISAGTIKRIHPKHLLIDLLSLCAFPFVAKSMLTVLLELPDGEFDRLMEERKTMISQLIIENIKV</sequence>